<name>A0A6J5GC67_9BURK</name>
<evidence type="ECO:0000313" key="4">
    <source>
        <dbReference type="Proteomes" id="UP000494119"/>
    </source>
</evidence>
<accession>A0A6J5GC67</accession>
<keyword evidence="4" id="KW-1185">Reference proteome</keyword>
<dbReference type="GO" id="GO:0016829">
    <property type="term" value="F:lyase activity"/>
    <property type="evidence" value="ECO:0007669"/>
    <property type="project" value="InterPro"/>
</dbReference>
<evidence type="ECO:0000256" key="1">
    <source>
        <dbReference type="ARBA" id="ARBA00006174"/>
    </source>
</evidence>
<dbReference type="Pfam" id="PF19305">
    <property type="entry name" value="MmgE_PrpD_C"/>
    <property type="match status" value="1"/>
</dbReference>
<comment type="similarity">
    <text evidence="1">Belongs to the PrpD family.</text>
</comment>
<protein>
    <recommendedName>
        <fullName evidence="2">MmgE/PrpD C-terminal domain-containing protein</fullName>
    </recommendedName>
</protein>
<organism evidence="3 4">
    <name type="scientific">Paraburkholderia caffeinitolerans</name>
    <dbReference type="NCBI Taxonomy" id="1723730"/>
    <lineage>
        <taxon>Bacteria</taxon>
        <taxon>Pseudomonadati</taxon>
        <taxon>Pseudomonadota</taxon>
        <taxon>Betaproteobacteria</taxon>
        <taxon>Burkholderiales</taxon>
        <taxon>Burkholderiaceae</taxon>
        <taxon>Paraburkholderia</taxon>
    </lineage>
</organism>
<dbReference type="EMBL" id="CADIKL010000022">
    <property type="protein sequence ID" value="CAB3795876.1"/>
    <property type="molecule type" value="Genomic_DNA"/>
</dbReference>
<dbReference type="InterPro" id="IPR036148">
    <property type="entry name" value="MmgE/PrpD_sf"/>
</dbReference>
<dbReference type="PANTHER" id="PTHR16943:SF8">
    <property type="entry name" value="2-METHYLCITRATE DEHYDRATASE"/>
    <property type="match status" value="1"/>
</dbReference>
<gene>
    <name evidence="3" type="ORF">LMG28688_04186</name>
</gene>
<evidence type="ECO:0000313" key="3">
    <source>
        <dbReference type="EMBL" id="CAB3795876.1"/>
    </source>
</evidence>
<proteinExistence type="inferred from homology"/>
<dbReference type="Gene3D" id="1.10.4100.10">
    <property type="entry name" value="2-methylcitrate dehydratase PrpD"/>
    <property type="match status" value="1"/>
</dbReference>
<dbReference type="InterPro" id="IPR045337">
    <property type="entry name" value="MmgE_PrpD_C"/>
</dbReference>
<dbReference type="Gene3D" id="3.30.1330.120">
    <property type="entry name" value="2-methylcitrate dehydratase PrpD"/>
    <property type="match status" value="1"/>
</dbReference>
<dbReference type="PANTHER" id="PTHR16943">
    <property type="entry name" value="2-METHYLCITRATE DEHYDRATASE-RELATED"/>
    <property type="match status" value="1"/>
</dbReference>
<dbReference type="Proteomes" id="UP000494119">
    <property type="component" value="Unassembled WGS sequence"/>
</dbReference>
<dbReference type="SUPFAM" id="SSF103378">
    <property type="entry name" value="2-methylcitrate dehydratase PrpD"/>
    <property type="match status" value="1"/>
</dbReference>
<sequence>MNEFEHGYAQADIAAFRERVTMALDEEVDRAYPARWIGKVSVTTRDGRTLHARVDEPKGDPGNTLSREELATKFVRLAAFSHAASEAEARALVERAWRIADVERVGTLFGASMAASVTTA</sequence>
<evidence type="ECO:0000259" key="2">
    <source>
        <dbReference type="Pfam" id="PF19305"/>
    </source>
</evidence>
<dbReference type="InterPro" id="IPR042188">
    <property type="entry name" value="MmgE/PrpD_sf_2"/>
</dbReference>
<reference evidence="3 4" key="1">
    <citation type="submission" date="2020-04" db="EMBL/GenBank/DDBJ databases">
        <authorList>
            <person name="De Canck E."/>
        </authorList>
    </citation>
    <scope>NUCLEOTIDE SEQUENCE [LARGE SCALE GENOMIC DNA]</scope>
    <source>
        <strain evidence="3 4">LMG 28688</strain>
    </source>
</reference>
<dbReference type="InterPro" id="IPR005656">
    <property type="entry name" value="MmgE_PrpD"/>
</dbReference>
<dbReference type="InterPro" id="IPR042183">
    <property type="entry name" value="MmgE/PrpD_sf_1"/>
</dbReference>
<feature type="domain" description="MmgE/PrpD C-terminal" evidence="2">
    <location>
        <begin position="6"/>
        <end position="98"/>
    </location>
</feature>
<dbReference type="AlphaFoldDB" id="A0A6J5GC67"/>